<evidence type="ECO:0000256" key="2">
    <source>
        <dbReference type="SAM" id="MobiDB-lite"/>
    </source>
</evidence>
<accession>A0A1R2CBA1</accession>
<reference evidence="3 4" key="1">
    <citation type="submission" date="2016-11" db="EMBL/GenBank/DDBJ databases">
        <title>The macronuclear genome of Stentor coeruleus: a giant cell with tiny introns.</title>
        <authorList>
            <person name="Slabodnick M."/>
            <person name="Ruby J.G."/>
            <person name="Reiff S.B."/>
            <person name="Swart E.C."/>
            <person name="Gosai S."/>
            <person name="Prabakaran S."/>
            <person name="Witkowska E."/>
            <person name="Larue G.E."/>
            <person name="Fisher S."/>
            <person name="Freeman R.M."/>
            <person name="Gunawardena J."/>
            <person name="Chu W."/>
            <person name="Stover N.A."/>
            <person name="Gregory B.D."/>
            <person name="Nowacki M."/>
            <person name="Derisi J."/>
            <person name="Roy S.W."/>
            <person name="Marshall W.F."/>
            <person name="Sood P."/>
        </authorList>
    </citation>
    <scope>NUCLEOTIDE SEQUENCE [LARGE SCALE GENOMIC DNA]</scope>
    <source>
        <strain evidence="3">WM001</strain>
    </source>
</reference>
<feature type="coiled-coil region" evidence="1">
    <location>
        <begin position="410"/>
        <end position="513"/>
    </location>
</feature>
<dbReference type="OrthoDB" id="303936at2759"/>
<dbReference type="AlphaFoldDB" id="A0A1R2CBA1"/>
<protein>
    <submittedName>
        <fullName evidence="3">Uncharacterized protein</fullName>
    </submittedName>
</protein>
<feature type="coiled-coil region" evidence="1">
    <location>
        <begin position="95"/>
        <end position="136"/>
    </location>
</feature>
<keyword evidence="1" id="KW-0175">Coiled coil</keyword>
<feature type="coiled-coil region" evidence="1">
    <location>
        <begin position="201"/>
        <end position="276"/>
    </location>
</feature>
<sequence>MDLSFNAKKRLELKDLESHKTKTGAIKLSNLSEYEEKLNYLKETYEQRIESITAFAYKFYEIAQTDEALLTMQGNKVSEKYANHRLRELFEETMLKESEFTINQLQKELASQKALVSKLEIEKSSLEISMKKAEDISKKQEQYTKFMERENLKSKDKNFYLKPDFSDPAIGKNNEPINKSPLHTNFESSQQEQIEYQNFLLEKERNYNKTLENEIKNLKSFTHNTKTQENIHELYHKSKQEISHLNAKIQELEQSYNTLQKKSKNYQNQLKTILSADQKSTNEALNLLKEKYKTRSKMFKKKIIEQKQIIETLDQEVKNQKQIIDDNRKIYNNPESLNKIKAEYESKCNDIQKKYQIQILSLQNQYQKLLEERVEDIQKDAFQGRMIGRDIEIRGMLEERAKDYVTRAEYEDLNKEKEKIMRNCEKFASQTEDFEKKFNKIVEERAIVESILEKERIRVRELLMENEEIKKHLRNEGKNQVAIGFIADYKEILTQKDQDIEELNKKIIDFQMKMTSLGMDLQSEKAKTALLNSKFQETKTQLDVVVSSKNDIENHLIICRSQLEKIKIKSENMESLDDDWKNQLGQMEKKFSQAMNDNSESQRKLKELKNIAKNKDNEISQLKYKIIEYDKEITNERITSNELIKKIDSLNKRNYLKYEILSKLKNETNELKSKLKKIKTFIIEIIQEIKKDNSSAIQDLLFRFLDSNNNMRKQMEIRYQAINDEINDGWIKKIQNFEENTSKNTNLTSLHYQEKLQNQDIIINEMKNYLQFAKKQQKSISEELEKYKKKIIELHEKIANSEKEKKLLENSLKKNSESFDSLQAEIKKEITKLQCNHQVSLEKLKRELENKHNNEMKEFLEKYRNKSPQGDSRNKGKGKKSDKNTDDGFLIKKKHKELLDKANNDLQKEKEKNMMMREKLRRIEEEIVGLKDEHVKTTSEFEERVNFLDKHSKMEIEVLQSQLLHAKTACEIMNIY</sequence>
<name>A0A1R2CBA1_9CILI</name>
<dbReference type="EMBL" id="MPUH01000211">
    <property type="protein sequence ID" value="OMJ86276.1"/>
    <property type="molecule type" value="Genomic_DNA"/>
</dbReference>
<organism evidence="3 4">
    <name type="scientific">Stentor coeruleus</name>
    <dbReference type="NCBI Taxonomy" id="5963"/>
    <lineage>
        <taxon>Eukaryota</taxon>
        <taxon>Sar</taxon>
        <taxon>Alveolata</taxon>
        <taxon>Ciliophora</taxon>
        <taxon>Postciliodesmatophora</taxon>
        <taxon>Heterotrichea</taxon>
        <taxon>Heterotrichida</taxon>
        <taxon>Stentoridae</taxon>
        <taxon>Stentor</taxon>
    </lineage>
</organism>
<evidence type="ECO:0000313" key="4">
    <source>
        <dbReference type="Proteomes" id="UP000187209"/>
    </source>
</evidence>
<feature type="coiled-coil region" evidence="1">
    <location>
        <begin position="892"/>
        <end position="940"/>
    </location>
</feature>
<evidence type="ECO:0000313" key="3">
    <source>
        <dbReference type="EMBL" id="OMJ86276.1"/>
    </source>
</evidence>
<feature type="region of interest" description="Disordered" evidence="2">
    <location>
        <begin position="860"/>
        <end position="887"/>
    </location>
</feature>
<evidence type="ECO:0000256" key="1">
    <source>
        <dbReference type="SAM" id="Coils"/>
    </source>
</evidence>
<feature type="coiled-coil region" evidence="1">
    <location>
        <begin position="591"/>
        <end position="625"/>
    </location>
</feature>
<dbReference type="Proteomes" id="UP000187209">
    <property type="component" value="Unassembled WGS sequence"/>
</dbReference>
<feature type="coiled-coil region" evidence="1">
    <location>
        <begin position="770"/>
        <end position="858"/>
    </location>
</feature>
<proteinExistence type="predicted"/>
<gene>
    <name evidence="3" type="ORF">SteCoe_12264</name>
</gene>
<keyword evidence="4" id="KW-1185">Reference proteome</keyword>
<comment type="caution">
    <text evidence="3">The sequence shown here is derived from an EMBL/GenBank/DDBJ whole genome shotgun (WGS) entry which is preliminary data.</text>
</comment>